<dbReference type="GO" id="GO:0051536">
    <property type="term" value="F:iron-sulfur cluster binding"/>
    <property type="evidence" value="ECO:0007669"/>
    <property type="project" value="UniProtKB-KW"/>
</dbReference>
<accession>A0AA45WSN1</accession>
<dbReference type="AlphaFoldDB" id="A0AA45WSN1"/>
<gene>
    <name evidence="12" type="ORF">SAMN06296020_10142</name>
</gene>
<reference evidence="12" key="1">
    <citation type="submission" date="2017-05" db="EMBL/GenBank/DDBJ databases">
        <authorList>
            <person name="Varghese N."/>
            <person name="Submissions S."/>
        </authorList>
    </citation>
    <scope>NUCLEOTIDE SEQUENCE</scope>
    <source>
        <strain evidence="12">Su22</strain>
    </source>
</reference>
<evidence type="ECO:0000259" key="11">
    <source>
        <dbReference type="Pfam" id="PF12367"/>
    </source>
</evidence>
<comment type="caution">
    <text evidence="12">The sequence shown here is derived from an EMBL/GenBank/DDBJ whole genome shotgun (WGS) entry which is preliminary data.</text>
</comment>
<keyword evidence="5" id="KW-0460">Magnesium</keyword>
<dbReference type="GO" id="GO:0046872">
    <property type="term" value="F:metal ion binding"/>
    <property type="evidence" value="ECO:0007669"/>
    <property type="project" value="UniProtKB-KW"/>
</dbReference>
<evidence type="ECO:0000256" key="6">
    <source>
        <dbReference type="ARBA" id="ARBA00023002"/>
    </source>
</evidence>
<dbReference type="Gene3D" id="3.40.50.970">
    <property type="match status" value="1"/>
</dbReference>
<organism evidence="12 13">
    <name type="scientific">Anoxynatronum buryatiense</name>
    <dbReference type="NCBI Taxonomy" id="489973"/>
    <lineage>
        <taxon>Bacteria</taxon>
        <taxon>Bacillati</taxon>
        <taxon>Bacillota</taxon>
        <taxon>Clostridia</taxon>
        <taxon>Eubacteriales</taxon>
        <taxon>Clostridiaceae</taxon>
        <taxon>Anoxynatronum</taxon>
    </lineage>
</organism>
<dbReference type="GO" id="GO:0016625">
    <property type="term" value="F:oxidoreductase activity, acting on the aldehyde or oxo group of donors, iron-sulfur protein as acceptor"/>
    <property type="evidence" value="ECO:0007669"/>
    <property type="project" value="UniProtKB-ARBA"/>
</dbReference>
<dbReference type="Proteomes" id="UP001158066">
    <property type="component" value="Unassembled WGS sequence"/>
</dbReference>
<evidence type="ECO:0000256" key="2">
    <source>
        <dbReference type="ARBA" id="ARBA00001964"/>
    </source>
</evidence>
<dbReference type="SUPFAM" id="SSF52518">
    <property type="entry name" value="Thiamin diphosphate-binding fold (THDP-binding)"/>
    <property type="match status" value="1"/>
</dbReference>
<evidence type="ECO:0000256" key="7">
    <source>
        <dbReference type="ARBA" id="ARBA00023004"/>
    </source>
</evidence>
<dbReference type="GO" id="GO:0030976">
    <property type="term" value="F:thiamine pyrophosphate binding"/>
    <property type="evidence" value="ECO:0007669"/>
    <property type="project" value="InterPro"/>
</dbReference>
<evidence type="ECO:0000313" key="13">
    <source>
        <dbReference type="Proteomes" id="UP001158066"/>
    </source>
</evidence>
<dbReference type="InterPro" id="IPR029061">
    <property type="entry name" value="THDP-binding"/>
</dbReference>
<dbReference type="RefSeq" id="WP_283407410.1">
    <property type="nucleotide sequence ID" value="NZ_FXUF01000001.1"/>
</dbReference>
<protein>
    <submittedName>
        <fullName evidence="12">2-oxoglutarate ferredoxin oxidoreductase subunit beta</fullName>
    </submittedName>
</protein>
<evidence type="ECO:0000256" key="9">
    <source>
        <dbReference type="ARBA" id="ARBA00023052"/>
    </source>
</evidence>
<comment type="cofactor">
    <cofactor evidence="3">
        <name>[4Fe-4S] cluster</name>
        <dbReference type="ChEBI" id="CHEBI:49883"/>
    </cofactor>
</comment>
<name>A0AA45WSN1_9CLOT</name>
<feature type="domain" description="Pyruvate ferredoxin oxidoreductase beta subunit C-terminal" evidence="11">
    <location>
        <begin position="198"/>
        <end position="260"/>
    </location>
</feature>
<keyword evidence="7" id="KW-0408">Iron</keyword>
<dbReference type="InterPro" id="IPR011766">
    <property type="entry name" value="TPP_enzyme_TPP-bd"/>
</dbReference>
<dbReference type="Pfam" id="PF12367">
    <property type="entry name" value="PFO_beta_C"/>
    <property type="match status" value="1"/>
</dbReference>
<dbReference type="NCBIfam" id="TIGR02177">
    <property type="entry name" value="PorB_KorB"/>
    <property type="match status" value="1"/>
</dbReference>
<dbReference type="GO" id="GO:0045333">
    <property type="term" value="P:cellular respiration"/>
    <property type="evidence" value="ECO:0007669"/>
    <property type="project" value="UniProtKB-ARBA"/>
</dbReference>
<evidence type="ECO:0000256" key="8">
    <source>
        <dbReference type="ARBA" id="ARBA00023014"/>
    </source>
</evidence>
<evidence type="ECO:0000256" key="1">
    <source>
        <dbReference type="ARBA" id="ARBA00001946"/>
    </source>
</evidence>
<dbReference type="InterPro" id="IPR051457">
    <property type="entry name" value="2-oxoacid:Fd_oxidoreductase"/>
</dbReference>
<evidence type="ECO:0000256" key="4">
    <source>
        <dbReference type="ARBA" id="ARBA00022723"/>
    </source>
</evidence>
<keyword evidence="4" id="KW-0479">Metal-binding</keyword>
<evidence type="ECO:0000256" key="3">
    <source>
        <dbReference type="ARBA" id="ARBA00001966"/>
    </source>
</evidence>
<comment type="cofactor">
    <cofactor evidence="2">
        <name>thiamine diphosphate</name>
        <dbReference type="ChEBI" id="CHEBI:58937"/>
    </cofactor>
</comment>
<proteinExistence type="predicted"/>
<keyword evidence="13" id="KW-1185">Reference proteome</keyword>
<dbReference type="InterPro" id="IPR011896">
    <property type="entry name" value="OFOB"/>
</dbReference>
<keyword evidence="9" id="KW-0786">Thiamine pyrophosphate</keyword>
<evidence type="ECO:0000256" key="5">
    <source>
        <dbReference type="ARBA" id="ARBA00022842"/>
    </source>
</evidence>
<dbReference type="CDD" id="cd03375">
    <property type="entry name" value="TPP_OGFOR"/>
    <property type="match status" value="1"/>
</dbReference>
<keyword evidence="6" id="KW-0560">Oxidoreductase</keyword>
<dbReference type="PANTHER" id="PTHR48084:SF4">
    <property type="entry name" value="2-OXOGLUTARATE OXIDOREDUCTASE SUBUNIT KORB"/>
    <property type="match status" value="1"/>
</dbReference>
<feature type="domain" description="Thiamine pyrophosphate enzyme TPP-binding" evidence="10">
    <location>
        <begin position="47"/>
        <end position="194"/>
    </location>
</feature>
<evidence type="ECO:0000313" key="12">
    <source>
        <dbReference type="EMBL" id="SMP38021.1"/>
    </source>
</evidence>
<dbReference type="InterPro" id="IPR032686">
    <property type="entry name" value="PFO_beta_C"/>
</dbReference>
<dbReference type="EMBL" id="FXUF01000001">
    <property type="protein sequence ID" value="SMP38021.1"/>
    <property type="molecule type" value="Genomic_DNA"/>
</dbReference>
<dbReference type="Pfam" id="PF02775">
    <property type="entry name" value="TPP_enzyme_C"/>
    <property type="match status" value="1"/>
</dbReference>
<sequence>MEMKDYSNGIKPNWCPGCGDFSVLRAIQLAAASLEIPQERMVVVSGIGCSGRLSGYMNTYGFHSVHGRSLPLAQGIKLANRELTVLAAGGDGDGFAIGAGHTLHAIRRNVDLTYVVMNNQVYGLTKGHVSPVSLPGLKTKTTPAGSVDQPIQPGLLAVGAGVTYYAQGFSAQQEELVSLIAEAIKHKGFSLVQVFSPCITYNKTNTYSWFRENLTNVSEVPAHQTDNVDSALRILRETDGLITGLIYHQPDQPTFEDRHGLNQHDPLTSKMTESTEEQFSRWTKRFFI</sequence>
<evidence type="ECO:0000259" key="10">
    <source>
        <dbReference type="Pfam" id="PF02775"/>
    </source>
</evidence>
<keyword evidence="8" id="KW-0411">Iron-sulfur</keyword>
<dbReference type="PANTHER" id="PTHR48084">
    <property type="entry name" value="2-OXOGLUTARATE OXIDOREDUCTASE SUBUNIT KORB-RELATED"/>
    <property type="match status" value="1"/>
</dbReference>
<comment type="cofactor">
    <cofactor evidence="1">
        <name>Mg(2+)</name>
        <dbReference type="ChEBI" id="CHEBI:18420"/>
    </cofactor>
</comment>